<dbReference type="PROSITE" id="PS50850">
    <property type="entry name" value="MFS"/>
    <property type="match status" value="1"/>
</dbReference>
<dbReference type="PANTHER" id="PTHR11360">
    <property type="entry name" value="MONOCARBOXYLATE TRANSPORTER"/>
    <property type="match status" value="1"/>
</dbReference>
<gene>
    <name evidence="6" type="ORF">CCC_04174</name>
</gene>
<dbReference type="InterPro" id="IPR050327">
    <property type="entry name" value="Proton-linked_MCT"/>
</dbReference>
<dbReference type="InterPro" id="IPR011701">
    <property type="entry name" value="MFS"/>
</dbReference>
<reference evidence="6 7" key="1">
    <citation type="submission" date="2015-01" db="EMBL/GenBank/DDBJ databases">
        <title>Genome Sequence of Magnetospirillum magnetotacticum Strain MS-1.</title>
        <authorList>
            <person name="Marinov G.K."/>
            <person name="Smalley M.D."/>
            <person name="DeSalvo G."/>
        </authorList>
    </citation>
    <scope>NUCLEOTIDE SEQUENCE [LARGE SCALE GENOMIC DNA]</scope>
    <source>
        <strain evidence="6 7">MS-1</strain>
    </source>
</reference>
<sequence length="431" mass="45731">MSEAAKPEVPGPVRLHYGWIAAGLTFVTLLVAAGIRSAPGVMMVPVEAEFGWSRATISFAVSVNLVLYGLMAPFAAAVMDRIGVRRTMALALAVLALGVAATTFMRTPWHMVLLWGFVVGGGSGTIALVLGATVVTRWFDAHRGTVMGLLSAATATGQLIFLPQMAMLVEHWGWREAVLLIAAAAAVLAPVIWMFMRDRPADLGLWPVGATQAPPPAIRAGNPAVAAVMALRDGMRSRDFWLLVGTFFVCGLSTNGLIGTHLISACFDHGIPEVKAAGLLAAMGVFDILGTTASGWLSDRWDSRKLLFWYYGLRGLSLIFLDLAFGPDVFGLWLFAVFYGLDWIATVPPTVKLTTQVFGRERAGVMFGWIFASHQLGAATAAFAAGVIRTDLGDYWLAFVLSGATCLVAAAMSLMIGRKAGPQAVAEGATA</sequence>
<feature type="transmembrane region" description="Helical" evidence="4">
    <location>
        <begin position="363"/>
        <end position="389"/>
    </location>
</feature>
<dbReference type="InterPro" id="IPR020846">
    <property type="entry name" value="MFS_dom"/>
</dbReference>
<evidence type="ECO:0000256" key="2">
    <source>
        <dbReference type="ARBA" id="ARBA00022989"/>
    </source>
</evidence>
<dbReference type="CDD" id="cd17355">
    <property type="entry name" value="MFS_YcxA_like"/>
    <property type="match status" value="1"/>
</dbReference>
<feature type="transmembrane region" description="Helical" evidence="4">
    <location>
        <begin position="15"/>
        <end position="35"/>
    </location>
</feature>
<feature type="transmembrane region" description="Helical" evidence="4">
    <location>
        <begin position="240"/>
        <end position="264"/>
    </location>
</feature>
<feature type="domain" description="Major facilitator superfamily (MFS) profile" evidence="5">
    <location>
        <begin position="20"/>
        <end position="421"/>
    </location>
</feature>
<dbReference type="EMBL" id="JXSL01000024">
    <property type="protein sequence ID" value="KIL99403.1"/>
    <property type="molecule type" value="Genomic_DNA"/>
</dbReference>
<feature type="transmembrane region" description="Helical" evidence="4">
    <location>
        <begin position="112"/>
        <end position="134"/>
    </location>
</feature>
<evidence type="ECO:0000256" key="3">
    <source>
        <dbReference type="ARBA" id="ARBA00023136"/>
    </source>
</evidence>
<proteinExistence type="predicted"/>
<dbReference type="RefSeq" id="WP_009869699.1">
    <property type="nucleotide sequence ID" value="NZ_JXSL01000024.1"/>
</dbReference>
<dbReference type="OrthoDB" id="146345at2"/>
<feature type="transmembrane region" description="Helical" evidence="4">
    <location>
        <begin position="308"/>
        <end position="326"/>
    </location>
</feature>
<evidence type="ECO:0000313" key="6">
    <source>
        <dbReference type="EMBL" id="KIL99403.1"/>
    </source>
</evidence>
<feature type="transmembrane region" description="Helical" evidence="4">
    <location>
        <begin position="55"/>
        <end position="76"/>
    </location>
</feature>
<dbReference type="SUPFAM" id="SSF103473">
    <property type="entry name" value="MFS general substrate transporter"/>
    <property type="match status" value="1"/>
</dbReference>
<comment type="caution">
    <text evidence="6">The sequence shown here is derived from an EMBL/GenBank/DDBJ whole genome shotgun (WGS) entry which is preliminary data.</text>
</comment>
<protein>
    <submittedName>
        <fullName evidence="6">MFS permease</fullName>
    </submittedName>
</protein>
<feature type="transmembrane region" description="Helical" evidence="4">
    <location>
        <begin position="395"/>
        <end position="416"/>
    </location>
</feature>
<evidence type="ECO:0000259" key="5">
    <source>
        <dbReference type="PROSITE" id="PS50850"/>
    </source>
</evidence>
<dbReference type="PANTHER" id="PTHR11360:SF290">
    <property type="entry name" value="MONOCARBOXYLATE MFS PERMEASE"/>
    <property type="match status" value="1"/>
</dbReference>
<keyword evidence="2 4" id="KW-1133">Transmembrane helix</keyword>
<keyword evidence="1 4" id="KW-0812">Transmembrane</keyword>
<dbReference type="InterPro" id="IPR036259">
    <property type="entry name" value="MFS_trans_sf"/>
</dbReference>
<evidence type="ECO:0000256" key="1">
    <source>
        <dbReference type="ARBA" id="ARBA00022692"/>
    </source>
</evidence>
<evidence type="ECO:0000313" key="7">
    <source>
        <dbReference type="Proteomes" id="UP000031971"/>
    </source>
</evidence>
<dbReference type="STRING" id="272627.CCC_04174"/>
<dbReference type="Proteomes" id="UP000031971">
    <property type="component" value="Unassembled WGS sequence"/>
</dbReference>
<evidence type="ECO:0000256" key="4">
    <source>
        <dbReference type="SAM" id="Phobius"/>
    </source>
</evidence>
<organism evidence="6 7">
    <name type="scientific">Paramagnetospirillum magnetotacticum MS-1</name>
    <dbReference type="NCBI Taxonomy" id="272627"/>
    <lineage>
        <taxon>Bacteria</taxon>
        <taxon>Pseudomonadati</taxon>
        <taxon>Pseudomonadota</taxon>
        <taxon>Alphaproteobacteria</taxon>
        <taxon>Rhodospirillales</taxon>
        <taxon>Magnetospirillaceae</taxon>
        <taxon>Paramagnetospirillum</taxon>
    </lineage>
</organism>
<feature type="transmembrane region" description="Helical" evidence="4">
    <location>
        <begin position="146"/>
        <end position="165"/>
    </location>
</feature>
<keyword evidence="7" id="KW-1185">Reference proteome</keyword>
<feature type="transmembrane region" description="Helical" evidence="4">
    <location>
        <begin position="88"/>
        <end position="106"/>
    </location>
</feature>
<dbReference type="Pfam" id="PF07690">
    <property type="entry name" value="MFS_1"/>
    <property type="match status" value="1"/>
</dbReference>
<name>A0A0C2YWA7_PARME</name>
<feature type="transmembrane region" description="Helical" evidence="4">
    <location>
        <begin position="276"/>
        <end position="296"/>
    </location>
</feature>
<feature type="transmembrane region" description="Helical" evidence="4">
    <location>
        <begin position="177"/>
        <end position="196"/>
    </location>
</feature>
<feature type="transmembrane region" description="Helical" evidence="4">
    <location>
        <begin position="332"/>
        <end position="351"/>
    </location>
</feature>
<dbReference type="Gene3D" id="1.20.1250.20">
    <property type="entry name" value="MFS general substrate transporter like domains"/>
    <property type="match status" value="2"/>
</dbReference>
<keyword evidence="3 4" id="KW-0472">Membrane</keyword>
<accession>A0A0C2YWA7</accession>
<dbReference type="GO" id="GO:0022857">
    <property type="term" value="F:transmembrane transporter activity"/>
    <property type="evidence" value="ECO:0007669"/>
    <property type="project" value="InterPro"/>
</dbReference>
<dbReference type="AlphaFoldDB" id="A0A0C2YWA7"/>